<proteinExistence type="inferred from homology"/>
<dbReference type="RefSeq" id="WP_125592961.1">
    <property type="nucleotide sequence ID" value="NZ_JBHSSN010000015.1"/>
</dbReference>
<dbReference type="InterPro" id="IPR006680">
    <property type="entry name" value="Amidohydro-rel"/>
</dbReference>
<dbReference type="Pfam" id="PF01979">
    <property type="entry name" value="Amidohydro_1"/>
    <property type="match status" value="1"/>
</dbReference>
<dbReference type="CDD" id="cd00854">
    <property type="entry name" value="NagA"/>
    <property type="match status" value="1"/>
</dbReference>
<dbReference type="PANTHER" id="PTHR11113">
    <property type="entry name" value="N-ACETYLGLUCOSAMINE-6-PHOSPHATE DEACETYLASE"/>
    <property type="match status" value="1"/>
</dbReference>
<protein>
    <submittedName>
        <fullName evidence="7">N-acetylglucosamine-6-phosphate deacetylase</fullName>
        <ecNumber evidence="7">3.5.1.25</ecNumber>
    </submittedName>
</protein>
<gene>
    <name evidence="7" type="primary">nagA</name>
    <name evidence="7" type="ORF">ACFP1F_09325</name>
</gene>
<organism evidence="7 8">
    <name type="scientific">Companilactobacillus baiquanensis</name>
    <dbReference type="NCBI Taxonomy" id="2486005"/>
    <lineage>
        <taxon>Bacteria</taxon>
        <taxon>Bacillati</taxon>
        <taxon>Bacillota</taxon>
        <taxon>Bacilli</taxon>
        <taxon>Lactobacillales</taxon>
        <taxon>Lactobacillaceae</taxon>
        <taxon>Companilactobacillus</taxon>
    </lineage>
</organism>
<dbReference type="InterPro" id="IPR032466">
    <property type="entry name" value="Metal_Hydrolase"/>
</dbReference>
<dbReference type="SUPFAM" id="SSF51338">
    <property type="entry name" value="Composite domain of metallo-dependent hydrolases"/>
    <property type="match status" value="1"/>
</dbReference>
<dbReference type="InterPro" id="IPR011059">
    <property type="entry name" value="Metal-dep_hydrolase_composite"/>
</dbReference>
<comment type="similarity">
    <text evidence="1 5">Belongs to the metallo-dependent hydrolases superfamily. NagA family.</text>
</comment>
<evidence type="ECO:0000256" key="2">
    <source>
        <dbReference type="ARBA" id="ARBA00022723"/>
    </source>
</evidence>
<evidence type="ECO:0000259" key="6">
    <source>
        <dbReference type="Pfam" id="PF01979"/>
    </source>
</evidence>
<feature type="domain" description="Amidohydrolase-related" evidence="6">
    <location>
        <begin position="51"/>
        <end position="370"/>
    </location>
</feature>
<dbReference type="SUPFAM" id="SSF51556">
    <property type="entry name" value="Metallo-dependent hydrolases"/>
    <property type="match status" value="1"/>
</dbReference>
<dbReference type="Gene3D" id="2.30.40.10">
    <property type="entry name" value="Urease, subunit C, domain 1"/>
    <property type="match status" value="1"/>
</dbReference>
<dbReference type="GO" id="GO:0008448">
    <property type="term" value="F:N-acetylglucosamine-6-phosphate deacetylase activity"/>
    <property type="evidence" value="ECO:0007669"/>
    <property type="project" value="UniProtKB-EC"/>
</dbReference>
<keyword evidence="3 5" id="KW-0378">Hydrolase</keyword>
<evidence type="ECO:0000256" key="3">
    <source>
        <dbReference type="ARBA" id="ARBA00022801"/>
    </source>
</evidence>
<dbReference type="Proteomes" id="UP001596186">
    <property type="component" value="Unassembled WGS sequence"/>
</dbReference>
<dbReference type="EMBL" id="JBHSSN010000015">
    <property type="protein sequence ID" value="MFC6323939.1"/>
    <property type="molecule type" value="Genomic_DNA"/>
</dbReference>
<accession>A0ABW1UYR6</accession>
<comment type="caution">
    <text evidence="7">The sequence shown here is derived from an EMBL/GenBank/DDBJ whole genome shotgun (WGS) entry which is preliminary data.</text>
</comment>
<name>A0ABW1UYR6_9LACO</name>
<dbReference type="Gene3D" id="3.20.20.140">
    <property type="entry name" value="Metal-dependent hydrolases"/>
    <property type="match status" value="1"/>
</dbReference>
<evidence type="ECO:0000256" key="5">
    <source>
        <dbReference type="PIRNR" id="PIRNR038994"/>
    </source>
</evidence>
<sequence>MTYYIHAKKFFLKNTTENGGYLEITDDGKFGTFYTEDNKPEGKIVDYSDKMVAPGLVDTHIHGLVGNDVMDNDWTKINEMSEGLLKAGVTSWLPTTLTASHEQLMETCRMIGENYQKATGAKVRGIHFEGPFYTEEHKGAQNPKYFRDPDVKEFEEWQEAAHGMIKKISIAPERKGSVEFTSAVASDDVAVTLGHSSATFEQAKACVEAGASGFTHAYNGMSGLNHRQPGMVGAAMSMNFVDDELICDGHHVQPYAARILIDKKTPEHIALITDCMSAGLMPDGEYVLGELPVTVADGQVRLQEEPHNLAGSILLLKDAIKNVVDWNIATEEEAVTMGSYVPAKSSKIADKCGSITPGHDADFIILDDDMSLSETYLDGASRYKA</sequence>
<evidence type="ECO:0000313" key="8">
    <source>
        <dbReference type="Proteomes" id="UP001596186"/>
    </source>
</evidence>
<dbReference type="PANTHER" id="PTHR11113:SF14">
    <property type="entry name" value="N-ACETYLGLUCOSAMINE-6-PHOSPHATE DEACETYLASE"/>
    <property type="match status" value="1"/>
</dbReference>
<keyword evidence="4 5" id="KW-0119">Carbohydrate metabolism</keyword>
<dbReference type="InterPro" id="IPR003764">
    <property type="entry name" value="GlcNAc_6-P_deAcase"/>
</dbReference>
<dbReference type="EC" id="3.5.1.25" evidence="7"/>
<dbReference type="PIRSF" id="PIRSF038994">
    <property type="entry name" value="NagA"/>
    <property type="match status" value="1"/>
</dbReference>
<dbReference type="NCBIfam" id="TIGR00221">
    <property type="entry name" value="nagA"/>
    <property type="match status" value="1"/>
</dbReference>
<evidence type="ECO:0000313" key="7">
    <source>
        <dbReference type="EMBL" id="MFC6323939.1"/>
    </source>
</evidence>
<keyword evidence="2" id="KW-0479">Metal-binding</keyword>
<reference evidence="8" key="1">
    <citation type="journal article" date="2019" name="Int. J. Syst. Evol. Microbiol.">
        <title>The Global Catalogue of Microorganisms (GCM) 10K type strain sequencing project: providing services to taxonomists for standard genome sequencing and annotation.</title>
        <authorList>
            <consortium name="The Broad Institute Genomics Platform"/>
            <consortium name="The Broad Institute Genome Sequencing Center for Infectious Disease"/>
            <person name="Wu L."/>
            <person name="Ma J."/>
        </authorList>
    </citation>
    <scope>NUCLEOTIDE SEQUENCE [LARGE SCALE GENOMIC DNA]</scope>
    <source>
        <strain evidence="8">CCM 8895</strain>
    </source>
</reference>
<evidence type="ECO:0000256" key="4">
    <source>
        <dbReference type="ARBA" id="ARBA00023277"/>
    </source>
</evidence>
<evidence type="ECO:0000256" key="1">
    <source>
        <dbReference type="ARBA" id="ARBA00010716"/>
    </source>
</evidence>
<keyword evidence="8" id="KW-1185">Reference proteome</keyword>